<dbReference type="InterPro" id="IPR007450">
    <property type="entry name" value="BamE_dom"/>
</dbReference>
<dbReference type="Gene3D" id="3.30.1450.10">
    <property type="match status" value="1"/>
</dbReference>
<comment type="function">
    <text evidence="4">Part of the outer membrane protein assembly complex, which is involved in assembly and insertion of beta-barrel proteins into the outer membrane.</text>
</comment>
<evidence type="ECO:0000313" key="7">
    <source>
        <dbReference type="Proteomes" id="UP000483379"/>
    </source>
</evidence>
<dbReference type="InterPro" id="IPR037873">
    <property type="entry name" value="BamE-like"/>
</dbReference>
<accession>A0A6M0JUU5</accession>
<keyword evidence="2 4" id="KW-0472">Membrane</keyword>
<proteinExistence type="inferred from homology"/>
<dbReference type="RefSeq" id="WP_164451430.1">
    <property type="nucleotide sequence ID" value="NZ_JAAIJQ010000011.1"/>
</dbReference>
<dbReference type="Pfam" id="PF04355">
    <property type="entry name" value="BamE"/>
    <property type="match status" value="1"/>
</dbReference>
<dbReference type="InterPro" id="IPR026592">
    <property type="entry name" value="BamE"/>
</dbReference>
<name>A0A6M0JUU5_9GAMM</name>
<keyword evidence="4" id="KW-0449">Lipoprotein</keyword>
<evidence type="ECO:0000256" key="3">
    <source>
        <dbReference type="ARBA" id="ARBA00023237"/>
    </source>
</evidence>
<comment type="similarity">
    <text evidence="4">Belongs to the BamE family.</text>
</comment>
<gene>
    <name evidence="4" type="primary">bamE</name>
    <name evidence="6" type="ORF">G3446_05270</name>
</gene>
<comment type="subunit">
    <text evidence="4">Part of the Bam complex.</text>
</comment>
<dbReference type="PANTHER" id="PTHR37482">
    <property type="entry name" value="OUTER MEMBRANE PROTEIN ASSEMBLY FACTOR BAME"/>
    <property type="match status" value="1"/>
</dbReference>
<evidence type="ECO:0000256" key="4">
    <source>
        <dbReference type="HAMAP-Rule" id="MF_00925"/>
    </source>
</evidence>
<comment type="subcellular location">
    <subcellularLocation>
        <location evidence="4">Cell outer membrane</location>
        <topology evidence="4">Lipid-anchor</topology>
    </subcellularLocation>
</comment>
<keyword evidence="7" id="KW-1185">Reference proteome</keyword>
<evidence type="ECO:0000313" key="6">
    <source>
        <dbReference type="EMBL" id="NEV61318.1"/>
    </source>
</evidence>
<evidence type="ECO:0000256" key="2">
    <source>
        <dbReference type="ARBA" id="ARBA00023136"/>
    </source>
</evidence>
<organism evidence="6 7">
    <name type="scientific">Thiorhodococcus minor</name>
    <dbReference type="NCBI Taxonomy" id="57489"/>
    <lineage>
        <taxon>Bacteria</taxon>
        <taxon>Pseudomonadati</taxon>
        <taxon>Pseudomonadota</taxon>
        <taxon>Gammaproteobacteria</taxon>
        <taxon>Chromatiales</taxon>
        <taxon>Chromatiaceae</taxon>
        <taxon>Thiorhodococcus</taxon>
    </lineage>
</organism>
<keyword evidence="3 4" id="KW-0998">Cell outer membrane</keyword>
<dbReference type="PROSITE" id="PS51257">
    <property type="entry name" value="PROKAR_LIPOPROTEIN"/>
    <property type="match status" value="1"/>
</dbReference>
<dbReference type="EMBL" id="JAAIJQ010000011">
    <property type="protein sequence ID" value="NEV61318.1"/>
    <property type="molecule type" value="Genomic_DNA"/>
</dbReference>
<dbReference type="Proteomes" id="UP000483379">
    <property type="component" value="Unassembled WGS sequence"/>
</dbReference>
<reference evidence="6 7" key="1">
    <citation type="submission" date="2020-02" db="EMBL/GenBank/DDBJ databases">
        <title>Genome sequences of Thiorhodococcus mannitoliphagus and Thiorhodococcus minor, purple sulfur photosynthetic bacteria in the gammaproteobacterial family, Chromatiaceae.</title>
        <authorList>
            <person name="Aviles F.A."/>
            <person name="Meyer T.E."/>
            <person name="Kyndt J.A."/>
        </authorList>
    </citation>
    <scope>NUCLEOTIDE SEQUENCE [LARGE SCALE GENOMIC DNA]</scope>
    <source>
        <strain evidence="6 7">DSM 11518</strain>
    </source>
</reference>
<protein>
    <recommendedName>
        <fullName evidence="4">Outer membrane protein assembly factor BamE</fullName>
    </recommendedName>
</protein>
<keyword evidence="4" id="KW-0564">Palmitate</keyword>
<evidence type="ECO:0000256" key="1">
    <source>
        <dbReference type="ARBA" id="ARBA00022729"/>
    </source>
</evidence>
<dbReference type="GO" id="GO:0051205">
    <property type="term" value="P:protein insertion into membrane"/>
    <property type="evidence" value="ECO:0007669"/>
    <property type="project" value="UniProtKB-UniRule"/>
</dbReference>
<dbReference type="GO" id="GO:0043165">
    <property type="term" value="P:Gram-negative-bacterium-type cell outer membrane assembly"/>
    <property type="evidence" value="ECO:0007669"/>
    <property type="project" value="UniProtKB-UniRule"/>
</dbReference>
<dbReference type="PANTHER" id="PTHR37482:SF1">
    <property type="entry name" value="OUTER MEMBRANE PROTEIN ASSEMBLY FACTOR BAME"/>
    <property type="match status" value="1"/>
</dbReference>
<dbReference type="AlphaFoldDB" id="A0A6M0JUU5"/>
<comment type="caution">
    <text evidence="6">The sequence shown here is derived from an EMBL/GenBank/DDBJ whole genome shotgun (WGS) entry which is preliminary data.</text>
</comment>
<keyword evidence="1 4" id="KW-0732">Signal</keyword>
<dbReference type="GO" id="GO:1990063">
    <property type="term" value="C:Bam protein complex"/>
    <property type="evidence" value="ECO:0007669"/>
    <property type="project" value="TreeGrafter"/>
</dbReference>
<sequence>MRKIFSFTIIACLVAMTIGCARDKKPDEYKGSVLEDLPFVYKMTVQQGNIITEEMVDSLELGMTKRQVEFVLGTPLLTDFFHRNRWDYVYTIRRGHQKMEQRDLTLHFQDEALARIVGDIRPDANRAAGREEKEILVTVPDYEHREGVVSKGLKAVGLEPKE</sequence>
<feature type="domain" description="Outer membrane protein assembly factor BamE" evidence="5">
    <location>
        <begin position="48"/>
        <end position="117"/>
    </location>
</feature>
<dbReference type="HAMAP" id="MF_00925">
    <property type="entry name" value="OM_assembly_BamE"/>
    <property type="match status" value="1"/>
</dbReference>
<dbReference type="GO" id="GO:0030674">
    <property type="term" value="F:protein-macromolecule adaptor activity"/>
    <property type="evidence" value="ECO:0007669"/>
    <property type="project" value="TreeGrafter"/>
</dbReference>
<evidence type="ECO:0000259" key="5">
    <source>
        <dbReference type="Pfam" id="PF04355"/>
    </source>
</evidence>